<evidence type="ECO:0000313" key="3">
    <source>
        <dbReference type="EMBL" id="QDT14309.1"/>
    </source>
</evidence>
<dbReference type="AlphaFoldDB" id="A0A517P4L2"/>
<feature type="domain" description="BON" evidence="2">
    <location>
        <begin position="51"/>
        <end position="119"/>
    </location>
</feature>
<dbReference type="Gene3D" id="3.30.1340.30">
    <property type="match status" value="2"/>
</dbReference>
<dbReference type="KEGG" id="acaf:CA12_03810"/>
<dbReference type="RefSeq" id="WP_145357035.1">
    <property type="nucleotide sequence ID" value="NZ_CP036265.1"/>
</dbReference>
<feature type="signal peptide" evidence="1">
    <location>
        <begin position="1"/>
        <end position="36"/>
    </location>
</feature>
<dbReference type="InterPro" id="IPR051686">
    <property type="entry name" value="Lipoprotein_DolP"/>
</dbReference>
<dbReference type="PANTHER" id="PTHR34606">
    <property type="entry name" value="BON DOMAIN-CONTAINING PROTEIN"/>
    <property type="match status" value="1"/>
</dbReference>
<keyword evidence="4" id="KW-1185">Reference proteome</keyword>
<dbReference type="EMBL" id="CP036265">
    <property type="protein sequence ID" value="QDT14309.1"/>
    <property type="molecule type" value="Genomic_DNA"/>
</dbReference>
<organism evidence="3 4">
    <name type="scientific">Alienimonas californiensis</name>
    <dbReference type="NCBI Taxonomy" id="2527989"/>
    <lineage>
        <taxon>Bacteria</taxon>
        <taxon>Pseudomonadati</taxon>
        <taxon>Planctomycetota</taxon>
        <taxon>Planctomycetia</taxon>
        <taxon>Planctomycetales</taxon>
        <taxon>Planctomycetaceae</taxon>
        <taxon>Alienimonas</taxon>
    </lineage>
</organism>
<evidence type="ECO:0000256" key="1">
    <source>
        <dbReference type="SAM" id="SignalP"/>
    </source>
</evidence>
<sequence length="376" mass="39254" precursor="true">MRTHRKAGRKAAETYMKWVAALGIAAAAPCAAPAFADGPADPAAQSAAAADANQQTADAVAQALRGSGLRGSGVEIVVREGACRLTGTVETAAMKQLASEAASVIPGVTSVENAMRVSSPSPAIQPVIQDARVTPVGATTDAAPVSNQAVAQQIAIAVQQAGLAGYDMEIRFKDGTCTLDGQVADSGQIAAAVAAARNVPGVGNVANRLTVGEPAAAVRTASAPAGPAGPPSREEIAYRRAMMQQRAMMQGQIPPGAYPNGIQPASSQMMAPGGPGCPPGANPAGPPAMGPGAVYNQAALPDYAWPTYAQHPNYAGVTYPKDYSASAWPYIGPFYPYPQVPLGWREVELEWDDGQWYLDFHDRTDRWWWFMNPENW</sequence>
<evidence type="ECO:0000259" key="2">
    <source>
        <dbReference type="PROSITE" id="PS50914"/>
    </source>
</evidence>
<evidence type="ECO:0000313" key="4">
    <source>
        <dbReference type="Proteomes" id="UP000318741"/>
    </source>
</evidence>
<gene>
    <name evidence="3" type="ORF">CA12_03810</name>
</gene>
<dbReference type="InterPro" id="IPR007055">
    <property type="entry name" value="BON_dom"/>
</dbReference>
<accession>A0A517P4L2</accession>
<keyword evidence="1" id="KW-0732">Signal</keyword>
<name>A0A517P4L2_9PLAN</name>
<dbReference type="Pfam" id="PF04972">
    <property type="entry name" value="BON"/>
    <property type="match status" value="2"/>
</dbReference>
<dbReference type="PANTHER" id="PTHR34606:SF15">
    <property type="entry name" value="BON DOMAIN-CONTAINING PROTEIN"/>
    <property type="match status" value="1"/>
</dbReference>
<dbReference type="OrthoDB" id="282501at2"/>
<protein>
    <submittedName>
        <fullName evidence="3">LysM domain/BON superfamily protein</fullName>
    </submittedName>
</protein>
<feature type="chain" id="PRO_5021841439" evidence="1">
    <location>
        <begin position="37"/>
        <end position="376"/>
    </location>
</feature>
<reference evidence="3 4" key="1">
    <citation type="submission" date="2019-02" db="EMBL/GenBank/DDBJ databases">
        <title>Deep-cultivation of Planctomycetes and their phenomic and genomic characterization uncovers novel biology.</title>
        <authorList>
            <person name="Wiegand S."/>
            <person name="Jogler M."/>
            <person name="Boedeker C."/>
            <person name="Pinto D."/>
            <person name="Vollmers J."/>
            <person name="Rivas-Marin E."/>
            <person name="Kohn T."/>
            <person name="Peeters S.H."/>
            <person name="Heuer A."/>
            <person name="Rast P."/>
            <person name="Oberbeckmann S."/>
            <person name="Bunk B."/>
            <person name="Jeske O."/>
            <person name="Meyerdierks A."/>
            <person name="Storesund J.E."/>
            <person name="Kallscheuer N."/>
            <person name="Luecker S."/>
            <person name="Lage O.M."/>
            <person name="Pohl T."/>
            <person name="Merkel B.J."/>
            <person name="Hornburger P."/>
            <person name="Mueller R.-W."/>
            <person name="Bruemmer F."/>
            <person name="Labrenz M."/>
            <person name="Spormann A.M."/>
            <person name="Op den Camp H."/>
            <person name="Overmann J."/>
            <person name="Amann R."/>
            <person name="Jetten M.S.M."/>
            <person name="Mascher T."/>
            <person name="Medema M.H."/>
            <person name="Devos D.P."/>
            <person name="Kaster A.-K."/>
            <person name="Ovreas L."/>
            <person name="Rohde M."/>
            <person name="Galperin M.Y."/>
            <person name="Jogler C."/>
        </authorList>
    </citation>
    <scope>NUCLEOTIDE SEQUENCE [LARGE SCALE GENOMIC DNA]</scope>
    <source>
        <strain evidence="3 4">CA12</strain>
    </source>
</reference>
<proteinExistence type="predicted"/>
<dbReference type="PROSITE" id="PS50914">
    <property type="entry name" value="BON"/>
    <property type="match status" value="2"/>
</dbReference>
<feature type="domain" description="BON" evidence="2">
    <location>
        <begin position="146"/>
        <end position="213"/>
    </location>
</feature>
<dbReference type="Proteomes" id="UP000318741">
    <property type="component" value="Chromosome"/>
</dbReference>